<comment type="caution">
    <text evidence="2">The sequence shown here is derived from an EMBL/GenBank/DDBJ whole genome shotgun (WGS) entry which is preliminary data.</text>
</comment>
<keyword evidence="3" id="KW-1185">Reference proteome</keyword>
<dbReference type="AlphaFoldDB" id="A0A845B8R2"/>
<keyword evidence="1" id="KW-0472">Membrane</keyword>
<keyword evidence="1" id="KW-0812">Transmembrane</keyword>
<dbReference type="EMBL" id="SNVJ01000006">
    <property type="protein sequence ID" value="MXP63561.1"/>
    <property type="molecule type" value="Genomic_DNA"/>
</dbReference>
<feature type="transmembrane region" description="Helical" evidence="1">
    <location>
        <begin position="215"/>
        <end position="236"/>
    </location>
</feature>
<keyword evidence="1" id="KW-1133">Transmembrane helix</keyword>
<name>A0A845B8R2_9PROT</name>
<proteinExistence type="predicted"/>
<dbReference type="Proteomes" id="UP000460715">
    <property type="component" value="Unassembled WGS sequence"/>
</dbReference>
<reference evidence="2 3" key="1">
    <citation type="submission" date="2019-03" db="EMBL/GenBank/DDBJ databases">
        <title>Roseomonas sp. a novel Roseomonas species isolated from Sea whip Gorgonian.</title>
        <authorList>
            <person name="Li F."/>
            <person name="Pan X."/>
            <person name="Huang S."/>
            <person name="Li Z."/>
            <person name="Meng B."/>
        </authorList>
    </citation>
    <scope>NUCLEOTIDE SEQUENCE [LARGE SCALE GENOMIC DNA]</scope>
    <source>
        <strain evidence="2 3">M0104</strain>
    </source>
</reference>
<accession>A0A845B8R2</accession>
<sequence length="273" mass="29375">MQFLAAIATWSMPAFAALLLLVQILAREVGYWFGRRTARKQGGEGEGVNVMVGAMLGLLAFVLALTLSFANARFGERRAGTLAEANAIGTAWLRAEAVGGPRASEIMHLLEGYARVRAEFVRAPLDPDIIGAADRQTGELQQKIWEQISALVRERADPVTVSLMSAVNDTFDASTAQRFAYAFTLPGRLVGLLIGLALLSMAALGFQLGLRDNPLRVLGAVLTVMWTVIILSILDLGASRIGALRTSAAVYEWTIDSFQTAPKLPSPPRTPLP</sequence>
<feature type="transmembrane region" description="Helical" evidence="1">
    <location>
        <begin position="50"/>
        <end position="70"/>
    </location>
</feature>
<evidence type="ECO:0008006" key="4">
    <source>
        <dbReference type="Google" id="ProtNLM"/>
    </source>
</evidence>
<evidence type="ECO:0000256" key="1">
    <source>
        <dbReference type="SAM" id="Phobius"/>
    </source>
</evidence>
<feature type="transmembrane region" description="Helical" evidence="1">
    <location>
        <begin position="189"/>
        <end position="209"/>
    </location>
</feature>
<evidence type="ECO:0000313" key="3">
    <source>
        <dbReference type="Proteomes" id="UP000460715"/>
    </source>
</evidence>
<dbReference type="OrthoDB" id="272864at2"/>
<evidence type="ECO:0000313" key="2">
    <source>
        <dbReference type="EMBL" id="MXP63561.1"/>
    </source>
</evidence>
<protein>
    <recommendedName>
        <fullName evidence="4">DUF4239 domain-containing protein</fullName>
    </recommendedName>
</protein>
<organism evidence="2 3">
    <name type="scientific">Teichococcus coralli</name>
    <dbReference type="NCBI Taxonomy" id="2545983"/>
    <lineage>
        <taxon>Bacteria</taxon>
        <taxon>Pseudomonadati</taxon>
        <taxon>Pseudomonadota</taxon>
        <taxon>Alphaproteobacteria</taxon>
        <taxon>Acetobacterales</taxon>
        <taxon>Roseomonadaceae</taxon>
        <taxon>Roseomonas</taxon>
    </lineage>
</organism>
<gene>
    <name evidence="2" type="ORF">E0493_09385</name>
</gene>